<accession>A0A8S4QI45</accession>
<feature type="binding site" evidence="1">
    <location>
        <position position="20"/>
    </location>
    <ligand>
        <name>Zn(2+)</name>
        <dbReference type="ChEBI" id="CHEBI:29105"/>
        <note>catalytic</note>
    </ligand>
</feature>
<comment type="cofactor">
    <cofactor evidence="1 2">
        <name>Zn(2+)</name>
        <dbReference type="ChEBI" id="CHEBI:29105"/>
    </cofactor>
    <text evidence="1 2">Binds 1 zinc ion per subunit.</text>
</comment>
<keyword evidence="5" id="KW-1185">Reference proteome</keyword>
<dbReference type="Proteomes" id="UP000838756">
    <property type="component" value="Unassembled WGS sequence"/>
</dbReference>
<organism evidence="4 5">
    <name type="scientific">Pararge aegeria aegeria</name>
    <dbReference type="NCBI Taxonomy" id="348720"/>
    <lineage>
        <taxon>Eukaryota</taxon>
        <taxon>Metazoa</taxon>
        <taxon>Ecdysozoa</taxon>
        <taxon>Arthropoda</taxon>
        <taxon>Hexapoda</taxon>
        <taxon>Insecta</taxon>
        <taxon>Pterygota</taxon>
        <taxon>Neoptera</taxon>
        <taxon>Endopterygota</taxon>
        <taxon>Lepidoptera</taxon>
        <taxon>Glossata</taxon>
        <taxon>Ditrysia</taxon>
        <taxon>Papilionoidea</taxon>
        <taxon>Nymphalidae</taxon>
        <taxon>Satyrinae</taxon>
        <taxon>Satyrini</taxon>
        <taxon>Parargina</taxon>
        <taxon>Pararge</taxon>
    </lineage>
</organism>
<evidence type="ECO:0000313" key="4">
    <source>
        <dbReference type="EMBL" id="CAH2210171.1"/>
    </source>
</evidence>
<keyword evidence="1 2" id="KW-0479">Metal-binding</keyword>
<keyword evidence="1 2" id="KW-0482">Metalloprotease</keyword>
<dbReference type="Pfam" id="PF01400">
    <property type="entry name" value="Astacin"/>
    <property type="match status" value="1"/>
</dbReference>
<sequence>MVVLGYNCLSQGEIAHEVMHVLGFSHEHTRSDRDRYIAILWDNIKPGYKKYFQTRHDGRLLNLPYDYASVLHYPPRAFSKNGQITVMAE</sequence>
<evidence type="ECO:0000259" key="3">
    <source>
        <dbReference type="PROSITE" id="PS51864"/>
    </source>
</evidence>
<feature type="domain" description="Peptidase M12A" evidence="3">
    <location>
        <begin position="1"/>
        <end position="89"/>
    </location>
</feature>
<proteinExistence type="predicted"/>
<keyword evidence="1 2" id="KW-0862">Zinc</keyword>
<dbReference type="GO" id="GO:0008270">
    <property type="term" value="F:zinc ion binding"/>
    <property type="evidence" value="ECO:0007669"/>
    <property type="project" value="UniProtKB-UniRule"/>
</dbReference>
<feature type="binding site" evidence="1">
    <location>
        <position position="26"/>
    </location>
    <ligand>
        <name>Zn(2+)</name>
        <dbReference type="ChEBI" id="CHEBI:29105"/>
        <note>catalytic</note>
    </ligand>
</feature>
<dbReference type="InterPro" id="IPR024079">
    <property type="entry name" value="MetalloPept_cat_dom_sf"/>
</dbReference>
<dbReference type="PRINTS" id="PR00480">
    <property type="entry name" value="ASTACIN"/>
</dbReference>
<keyword evidence="1 2" id="KW-0378">Hydrolase</keyword>
<dbReference type="SUPFAM" id="SSF55486">
    <property type="entry name" value="Metalloproteases ('zincins'), catalytic domain"/>
    <property type="match status" value="1"/>
</dbReference>
<dbReference type="AlphaFoldDB" id="A0A8S4QI45"/>
<dbReference type="OrthoDB" id="6921071at2759"/>
<dbReference type="GO" id="GO:0004222">
    <property type="term" value="F:metalloendopeptidase activity"/>
    <property type="evidence" value="ECO:0007669"/>
    <property type="project" value="UniProtKB-UniRule"/>
</dbReference>
<feature type="active site" evidence="1">
    <location>
        <position position="17"/>
    </location>
</feature>
<name>A0A8S4QI45_9NEOP</name>
<dbReference type="PANTHER" id="PTHR10127:SF850">
    <property type="entry name" value="METALLOENDOPEPTIDASE"/>
    <property type="match status" value="1"/>
</dbReference>
<protein>
    <recommendedName>
        <fullName evidence="2">Metalloendopeptidase</fullName>
        <ecNumber evidence="2">3.4.24.-</ecNumber>
    </recommendedName>
</protein>
<dbReference type="InterPro" id="IPR001506">
    <property type="entry name" value="Peptidase_M12A"/>
</dbReference>
<evidence type="ECO:0000256" key="1">
    <source>
        <dbReference type="PROSITE-ProRule" id="PRU01211"/>
    </source>
</evidence>
<evidence type="ECO:0000256" key="2">
    <source>
        <dbReference type="RuleBase" id="RU361183"/>
    </source>
</evidence>
<dbReference type="GO" id="GO:0006508">
    <property type="term" value="P:proteolysis"/>
    <property type="evidence" value="ECO:0007669"/>
    <property type="project" value="UniProtKB-KW"/>
</dbReference>
<dbReference type="PANTHER" id="PTHR10127">
    <property type="entry name" value="DISCOIDIN, CUB, EGF, LAMININ , AND ZINC METALLOPROTEASE DOMAIN CONTAINING"/>
    <property type="match status" value="1"/>
</dbReference>
<feature type="non-terminal residue" evidence="4">
    <location>
        <position position="1"/>
    </location>
</feature>
<comment type="caution">
    <text evidence="1">Lacks conserved residue(s) required for the propagation of feature annotation.</text>
</comment>
<feature type="binding site" evidence="1">
    <location>
        <position position="16"/>
    </location>
    <ligand>
        <name>Zn(2+)</name>
        <dbReference type="ChEBI" id="CHEBI:29105"/>
        <note>catalytic</note>
    </ligand>
</feature>
<gene>
    <name evidence="4" type="primary">jg913</name>
    <name evidence="4" type="ORF">PAEG_LOCUS2083</name>
</gene>
<evidence type="ECO:0000313" key="5">
    <source>
        <dbReference type="Proteomes" id="UP000838756"/>
    </source>
</evidence>
<dbReference type="EC" id="3.4.24.-" evidence="2"/>
<reference evidence="4" key="1">
    <citation type="submission" date="2022-03" db="EMBL/GenBank/DDBJ databases">
        <authorList>
            <person name="Lindestad O."/>
        </authorList>
    </citation>
    <scope>NUCLEOTIDE SEQUENCE</scope>
</reference>
<comment type="caution">
    <text evidence="4">The sequence shown here is derived from an EMBL/GenBank/DDBJ whole genome shotgun (WGS) entry which is preliminary data.</text>
</comment>
<dbReference type="EMBL" id="CAKXAJ010006813">
    <property type="protein sequence ID" value="CAH2210171.1"/>
    <property type="molecule type" value="Genomic_DNA"/>
</dbReference>
<dbReference type="PROSITE" id="PS51864">
    <property type="entry name" value="ASTACIN"/>
    <property type="match status" value="1"/>
</dbReference>
<dbReference type="Gene3D" id="3.40.390.10">
    <property type="entry name" value="Collagenase (Catalytic Domain)"/>
    <property type="match status" value="1"/>
</dbReference>
<keyword evidence="1 2" id="KW-0645">Protease</keyword>